<dbReference type="GO" id="GO:0020037">
    <property type="term" value="F:heme binding"/>
    <property type="evidence" value="ECO:0007669"/>
    <property type="project" value="UniProtKB-UniRule"/>
</dbReference>
<proteinExistence type="evidence at transcript level"/>
<feature type="binding site" evidence="15">
    <location>
        <position position="96"/>
    </location>
    <ligand>
        <name>Ca(2+)</name>
        <dbReference type="ChEBI" id="CHEBI:29108"/>
        <label>1</label>
    </ligand>
</feature>
<keyword evidence="7 15" id="KW-0106">Calcium</keyword>
<evidence type="ECO:0000256" key="17">
    <source>
        <dbReference type="PIRSR" id="PIRSR600823-5"/>
    </source>
</evidence>
<dbReference type="PANTHER" id="PTHR31388">
    <property type="entry name" value="PEROXIDASE 72-RELATED"/>
    <property type="match status" value="1"/>
</dbReference>
<keyword evidence="8 18" id="KW-0560">Oxidoreductase</keyword>
<dbReference type="PROSITE" id="PS00436">
    <property type="entry name" value="PEROXIDASE_2"/>
    <property type="match status" value="1"/>
</dbReference>
<evidence type="ECO:0000313" key="20">
    <source>
        <dbReference type="EMBL" id="AJP06326.1"/>
    </source>
</evidence>
<evidence type="ECO:0000256" key="13">
    <source>
        <dbReference type="PIRSR" id="PIRSR600823-1"/>
    </source>
</evidence>
<dbReference type="PRINTS" id="PR00461">
    <property type="entry name" value="PLPEROXIDASE"/>
</dbReference>
<comment type="cofactor">
    <cofactor evidence="15 18">
        <name>heme b</name>
        <dbReference type="ChEBI" id="CHEBI:60344"/>
    </cofactor>
    <text evidence="15 18">Binds 1 heme b (iron(II)-protoporphyrin IX) group per subunit.</text>
</comment>
<feature type="binding site" evidence="15">
    <location>
        <position position="258"/>
    </location>
    <ligand>
        <name>Ca(2+)</name>
        <dbReference type="ChEBI" id="CHEBI:29108"/>
        <label>2</label>
    </ligand>
</feature>
<dbReference type="EC" id="1.11.1.7" evidence="3 18"/>
<dbReference type="PRINTS" id="PR00458">
    <property type="entry name" value="PEROXIDASE"/>
</dbReference>
<feature type="active site" description="Proton acceptor" evidence="13">
    <location>
        <position position="74"/>
    </location>
</feature>
<feature type="binding site" evidence="15">
    <location>
        <position position="250"/>
    </location>
    <ligand>
        <name>Ca(2+)</name>
        <dbReference type="ChEBI" id="CHEBI:29108"/>
        <label>2</label>
    </ligand>
</feature>
<feature type="disulfide bond" evidence="17">
    <location>
        <begin position="43"/>
        <end position="123"/>
    </location>
</feature>
<keyword evidence="11" id="KW-0325">Glycoprotein</keyword>
<dbReference type="GO" id="GO:0140825">
    <property type="term" value="F:lactoperoxidase activity"/>
    <property type="evidence" value="ECO:0007669"/>
    <property type="project" value="UniProtKB-EC"/>
</dbReference>
<dbReference type="InterPro" id="IPR019794">
    <property type="entry name" value="Peroxidases_AS"/>
</dbReference>
<feature type="binding site" evidence="15">
    <location>
        <position position="253"/>
    </location>
    <ligand>
        <name>Ca(2+)</name>
        <dbReference type="ChEBI" id="CHEBI:29108"/>
        <label>2</label>
    </ligand>
</feature>
<keyword evidence="5 18" id="KW-0349">Heme</keyword>
<evidence type="ECO:0000256" key="3">
    <source>
        <dbReference type="ARBA" id="ARBA00012313"/>
    </source>
</evidence>
<dbReference type="InterPro" id="IPR019793">
    <property type="entry name" value="Peroxidases_heam-ligand_BS"/>
</dbReference>
<dbReference type="PROSITE" id="PS50873">
    <property type="entry name" value="PEROXIDASE_4"/>
    <property type="match status" value="1"/>
</dbReference>
<feature type="disulfide bond" evidence="17">
    <location>
        <begin position="129"/>
        <end position="327"/>
    </location>
</feature>
<feature type="binding site" evidence="14">
    <location>
        <position position="171"/>
    </location>
    <ligand>
        <name>substrate</name>
    </ligand>
</feature>
<dbReference type="Pfam" id="PF00141">
    <property type="entry name" value="peroxidase"/>
    <property type="match status" value="1"/>
</dbReference>
<feature type="binding site" evidence="15">
    <location>
        <position position="84"/>
    </location>
    <ligand>
        <name>Ca(2+)</name>
        <dbReference type="ChEBI" id="CHEBI:29108"/>
        <label>1</label>
    </ligand>
</feature>
<dbReference type="FunFam" id="1.10.520.10:FF:000001">
    <property type="entry name" value="Peroxidase"/>
    <property type="match status" value="1"/>
</dbReference>
<evidence type="ECO:0000256" key="8">
    <source>
        <dbReference type="ARBA" id="ARBA00023002"/>
    </source>
</evidence>
<dbReference type="GO" id="GO:0006979">
    <property type="term" value="P:response to oxidative stress"/>
    <property type="evidence" value="ECO:0007669"/>
    <property type="project" value="UniProtKB-UniRule"/>
</dbReference>
<evidence type="ECO:0000259" key="19">
    <source>
        <dbReference type="PROSITE" id="PS50873"/>
    </source>
</evidence>
<evidence type="ECO:0000256" key="18">
    <source>
        <dbReference type="RuleBase" id="RU362060"/>
    </source>
</evidence>
<evidence type="ECO:0000256" key="10">
    <source>
        <dbReference type="ARBA" id="ARBA00023157"/>
    </source>
</evidence>
<keyword evidence="4 18" id="KW-0575">Peroxidase</keyword>
<feature type="signal peptide" evidence="18">
    <location>
        <begin position="1"/>
        <end position="26"/>
    </location>
</feature>
<dbReference type="GO" id="GO:0046872">
    <property type="term" value="F:metal ion binding"/>
    <property type="evidence" value="ECO:0007669"/>
    <property type="project" value="UniProtKB-UniRule"/>
</dbReference>
<feature type="binding site" evidence="15">
    <location>
        <position position="202"/>
    </location>
    <ligand>
        <name>Ca(2+)</name>
        <dbReference type="ChEBI" id="CHEBI:29108"/>
        <label>2</label>
    </ligand>
</feature>
<comment type="cofactor">
    <cofactor evidence="15 18">
        <name>Ca(2+)</name>
        <dbReference type="ChEBI" id="CHEBI:29108"/>
    </cofactor>
    <text evidence="15 18">Binds 2 calcium ions per subunit.</text>
</comment>
<feature type="binding site" description="axial binding residue" evidence="15">
    <location>
        <position position="201"/>
    </location>
    <ligand>
        <name>heme b</name>
        <dbReference type="ChEBI" id="CHEBI:60344"/>
    </ligand>
    <ligandPart>
        <name>Fe</name>
        <dbReference type="ChEBI" id="CHEBI:18248"/>
    </ligandPart>
</feature>
<accession>A0A0K0M7B2</accession>
<dbReference type="Gene3D" id="1.10.520.10">
    <property type="match status" value="1"/>
</dbReference>
<evidence type="ECO:0000256" key="4">
    <source>
        <dbReference type="ARBA" id="ARBA00022559"/>
    </source>
</evidence>
<evidence type="ECO:0000256" key="14">
    <source>
        <dbReference type="PIRSR" id="PIRSR600823-2"/>
    </source>
</evidence>
<evidence type="ECO:0000256" key="16">
    <source>
        <dbReference type="PIRSR" id="PIRSR600823-4"/>
    </source>
</evidence>
<feature type="disulfide bond" evidence="17">
    <location>
        <begin position="76"/>
        <end position="81"/>
    </location>
</feature>
<evidence type="ECO:0000256" key="7">
    <source>
        <dbReference type="ARBA" id="ARBA00022837"/>
    </source>
</evidence>
<dbReference type="SUPFAM" id="SSF48113">
    <property type="entry name" value="Heme-dependent peroxidases"/>
    <property type="match status" value="1"/>
</dbReference>
<keyword evidence="10 17" id="KW-1015">Disulfide bond</keyword>
<reference evidence="20" key="1">
    <citation type="submission" date="2014-04" db="EMBL/GenBank/DDBJ databases">
        <title>The genes involved in the male and female cone development in Pinus tabuliformis.</title>
        <authorList>
            <person name="Niu S."/>
            <person name="Li W."/>
            <person name="Chen X."/>
        </authorList>
    </citation>
    <scope>NUCLEOTIDE SEQUENCE</scope>
</reference>
<keyword evidence="18" id="KW-0964">Secreted</keyword>
<dbReference type="InterPro" id="IPR002016">
    <property type="entry name" value="Haem_peroxidase"/>
</dbReference>
<evidence type="ECO:0000256" key="9">
    <source>
        <dbReference type="ARBA" id="ARBA00023004"/>
    </source>
</evidence>
<evidence type="ECO:0000256" key="11">
    <source>
        <dbReference type="ARBA" id="ARBA00023180"/>
    </source>
</evidence>
<dbReference type="EMBL" id="KJ711081">
    <property type="protein sequence ID" value="AJP06326.1"/>
    <property type="molecule type" value="mRNA"/>
</dbReference>
<protein>
    <recommendedName>
        <fullName evidence="3 18">Peroxidase</fullName>
        <ecNumber evidence="3 18">1.11.1.7</ecNumber>
    </recommendedName>
</protein>
<dbReference type="InterPro" id="IPR000823">
    <property type="entry name" value="Peroxidase_pln"/>
</dbReference>
<feature type="disulfide bond" evidence="17">
    <location>
        <begin position="208"/>
        <end position="235"/>
    </location>
</feature>
<evidence type="ECO:0000256" key="15">
    <source>
        <dbReference type="PIRSR" id="PIRSR600823-3"/>
    </source>
</evidence>
<comment type="catalytic activity">
    <reaction evidence="1 18">
        <text>2 a phenolic donor + H2O2 = 2 a phenolic radical donor + 2 H2O</text>
        <dbReference type="Rhea" id="RHEA:56136"/>
        <dbReference type="ChEBI" id="CHEBI:15377"/>
        <dbReference type="ChEBI" id="CHEBI:16240"/>
        <dbReference type="ChEBI" id="CHEBI:139520"/>
        <dbReference type="ChEBI" id="CHEBI:139521"/>
        <dbReference type="EC" id="1.11.1.7"/>
    </reaction>
</comment>
<comment type="similarity">
    <text evidence="2">Belongs to the peroxidase family. Ascorbate peroxidase subfamily.</text>
</comment>
<sequence>MERISKMAVVLRTSFVFMLISVGASTKTCLSGSLKPDYYAWTCPEADAIIFAGVEKAVIQEARMAASLLRLHFHDCFVNGCDASVLLDDTVTFVGEKTAVPNLNSLRGFEVIDAIKQELEFACPGTVSCADILAMAARDSVVLTGGASWEVQLGRRDSLTASKTAANNNIPAPTSNVATLNSKFQNVGLTEQDMVTLSGAHTIGKARCATFNSRLTGQPDPTLQKEFLTSLQQICFQGLASNNNTVTSLDVETPVIFDNQYYQNLPSGEGLLNSDQVLYSTGGTTRELVEFYMQNQEAFFENFKTSMIKMGNIQPLTGTNGEIRRNCRFVNSLG</sequence>
<feature type="binding site" evidence="15">
    <location>
        <position position="75"/>
    </location>
    <ligand>
        <name>Ca(2+)</name>
        <dbReference type="ChEBI" id="CHEBI:29108"/>
        <label>1</label>
    </ligand>
</feature>
<evidence type="ECO:0000256" key="1">
    <source>
        <dbReference type="ARBA" id="ARBA00000189"/>
    </source>
</evidence>
<dbReference type="GO" id="GO:0042744">
    <property type="term" value="P:hydrogen peroxide catabolic process"/>
    <property type="evidence" value="ECO:0007669"/>
    <property type="project" value="UniProtKB-KW"/>
</dbReference>
<feature type="domain" description="Plant heme peroxidase family profile" evidence="19">
    <location>
        <begin position="33"/>
        <end position="331"/>
    </location>
</feature>
<feature type="binding site" evidence="15">
    <location>
        <position position="82"/>
    </location>
    <ligand>
        <name>Ca(2+)</name>
        <dbReference type="ChEBI" id="CHEBI:29108"/>
        <label>1</label>
    </ligand>
</feature>
<dbReference type="Gene3D" id="1.10.420.10">
    <property type="entry name" value="Peroxidase, domain 2"/>
    <property type="match status" value="1"/>
</dbReference>
<dbReference type="PANTHER" id="PTHR31388:SF28">
    <property type="entry name" value="PEROXIDASE 40"/>
    <property type="match status" value="1"/>
</dbReference>
<evidence type="ECO:0000256" key="12">
    <source>
        <dbReference type="ARBA" id="ARBA00023324"/>
    </source>
</evidence>
<keyword evidence="6 15" id="KW-0479">Metal-binding</keyword>
<comment type="function">
    <text evidence="18">Removal of H(2)O(2), oxidation of toxic reductants, biosynthesis and degradation of lignin, suberization, auxin catabolism, response to environmental stresses such as wounding, pathogen attack and oxidative stress.</text>
</comment>
<comment type="similarity">
    <text evidence="18">Belongs to the peroxidase family. Classical plant (class III) peroxidase subfamily.</text>
</comment>
<name>A0A0K0M7B2_PINTB</name>
<dbReference type="GO" id="GO:0005576">
    <property type="term" value="C:extracellular region"/>
    <property type="evidence" value="ECO:0007669"/>
    <property type="project" value="UniProtKB-SubCell"/>
</dbReference>
<comment type="subcellular location">
    <subcellularLocation>
        <location evidence="18">Secreted</location>
    </subcellularLocation>
</comment>
<dbReference type="FunFam" id="1.10.420.10:FF:000001">
    <property type="entry name" value="Peroxidase"/>
    <property type="match status" value="1"/>
</dbReference>
<dbReference type="InterPro" id="IPR033905">
    <property type="entry name" value="Secretory_peroxidase"/>
</dbReference>
<evidence type="ECO:0000256" key="5">
    <source>
        <dbReference type="ARBA" id="ARBA00022617"/>
    </source>
</evidence>
<evidence type="ECO:0000256" key="6">
    <source>
        <dbReference type="ARBA" id="ARBA00022723"/>
    </source>
</evidence>
<dbReference type="InterPro" id="IPR010255">
    <property type="entry name" value="Haem_peroxidase_sf"/>
</dbReference>
<feature type="binding site" evidence="15">
    <location>
        <position position="78"/>
    </location>
    <ligand>
        <name>Ca(2+)</name>
        <dbReference type="ChEBI" id="CHEBI:29108"/>
        <label>1</label>
    </ligand>
</feature>
<dbReference type="CDD" id="cd00693">
    <property type="entry name" value="secretory_peroxidase"/>
    <property type="match status" value="1"/>
</dbReference>
<keyword evidence="12 18" id="KW-0376">Hydrogen peroxide</keyword>
<feature type="chain" id="PRO_5005392751" description="Peroxidase" evidence="18">
    <location>
        <begin position="27"/>
        <end position="334"/>
    </location>
</feature>
<keyword evidence="18" id="KW-0732">Signal</keyword>
<dbReference type="PROSITE" id="PS00435">
    <property type="entry name" value="PEROXIDASE_1"/>
    <property type="match status" value="1"/>
</dbReference>
<keyword evidence="9 15" id="KW-0408">Iron</keyword>
<evidence type="ECO:0000256" key="2">
    <source>
        <dbReference type="ARBA" id="ARBA00006873"/>
    </source>
</evidence>
<feature type="site" description="Transition state stabilizer" evidence="16">
    <location>
        <position position="70"/>
    </location>
</feature>
<feature type="binding site" evidence="15">
    <location>
        <position position="80"/>
    </location>
    <ligand>
        <name>Ca(2+)</name>
        <dbReference type="ChEBI" id="CHEBI:29108"/>
        <label>1</label>
    </ligand>
</feature>
<organism evidence="20">
    <name type="scientific">Pinus tabuliformis</name>
    <name type="common">Chinese red pine</name>
    <name type="synonym">Pinus leucosperma</name>
    <dbReference type="NCBI Taxonomy" id="88731"/>
    <lineage>
        <taxon>Eukaryota</taxon>
        <taxon>Viridiplantae</taxon>
        <taxon>Streptophyta</taxon>
        <taxon>Embryophyta</taxon>
        <taxon>Tracheophyta</taxon>
        <taxon>Spermatophyta</taxon>
        <taxon>Pinopsida</taxon>
        <taxon>Pinidae</taxon>
        <taxon>Conifers I</taxon>
        <taxon>Pinales</taxon>
        <taxon>Pinaceae</taxon>
        <taxon>Pinus</taxon>
        <taxon>Pinus subgen. Pinus</taxon>
    </lineage>
</organism>
<dbReference type="AlphaFoldDB" id="A0A0K0M7B2"/>